<name>A0ABN9HKS7_9NEOB</name>
<protein>
    <submittedName>
        <fullName evidence="1">Uncharacterized protein</fullName>
    </submittedName>
</protein>
<evidence type="ECO:0000313" key="2">
    <source>
        <dbReference type="Proteomes" id="UP001162483"/>
    </source>
</evidence>
<gene>
    <name evidence="1" type="ORF">SPARVUS_LOCUS16003054</name>
</gene>
<comment type="caution">
    <text evidence="1">The sequence shown here is derived from an EMBL/GenBank/DDBJ whole genome shotgun (WGS) entry which is preliminary data.</text>
</comment>
<sequence>MTSAIPFDYVYSDSHLVPDLGLNRYPAILYSQRGLHTSHRHHLSADLISVYQLCSWVDHQQALLQAT</sequence>
<keyword evidence="2" id="KW-1185">Reference proteome</keyword>
<dbReference type="EMBL" id="CATNWA010020957">
    <property type="protein sequence ID" value="CAI9620566.1"/>
    <property type="molecule type" value="Genomic_DNA"/>
</dbReference>
<dbReference type="Proteomes" id="UP001162483">
    <property type="component" value="Unassembled WGS sequence"/>
</dbReference>
<evidence type="ECO:0000313" key="1">
    <source>
        <dbReference type="EMBL" id="CAI9620566.1"/>
    </source>
</evidence>
<organism evidence="1 2">
    <name type="scientific">Staurois parvus</name>
    <dbReference type="NCBI Taxonomy" id="386267"/>
    <lineage>
        <taxon>Eukaryota</taxon>
        <taxon>Metazoa</taxon>
        <taxon>Chordata</taxon>
        <taxon>Craniata</taxon>
        <taxon>Vertebrata</taxon>
        <taxon>Euteleostomi</taxon>
        <taxon>Amphibia</taxon>
        <taxon>Batrachia</taxon>
        <taxon>Anura</taxon>
        <taxon>Neobatrachia</taxon>
        <taxon>Ranoidea</taxon>
        <taxon>Ranidae</taxon>
        <taxon>Staurois</taxon>
    </lineage>
</organism>
<accession>A0ABN9HKS7</accession>
<proteinExistence type="predicted"/>
<reference evidence="1" key="1">
    <citation type="submission" date="2023-05" db="EMBL/GenBank/DDBJ databases">
        <authorList>
            <person name="Stuckert A."/>
        </authorList>
    </citation>
    <scope>NUCLEOTIDE SEQUENCE</scope>
</reference>